<feature type="domain" description="Transposase IS701-like DDE" evidence="2">
    <location>
        <begin position="14"/>
        <end position="100"/>
    </location>
</feature>
<evidence type="ECO:0000256" key="1">
    <source>
        <dbReference type="SAM" id="MobiDB-lite"/>
    </source>
</evidence>
<feature type="non-terminal residue" evidence="3">
    <location>
        <position position="100"/>
    </location>
</feature>
<evidence type="ECO:0000313" key="4">
    <source>
        <dbReference type="Proteomes" id="UP001551189"/>
    </source>
</evidence>
<protein>
    <submittedName>
        <fullName evidence="3">Transposase</fullName>
    </submittedName>
</protein>
<dbReference type="EMBL" id="JBEYXT010000518">
    <property type="protein sequence ID" value="MEU6807292.1"/>
    <property type="molecule type" value="Genomic_DNA"/>
</dbReference>
<keyword evidence="4" id="KW-1185">Reference proteome</keyword>
<reference evidence="3 4" key="1">
    <citation type="submission" date="2024-06" db="EMBL/GenBank/DDBJ databases">
        <title>The Natural Products Discovery Center: Release of the First 8490 Sequenced Strains for Exploring Actinobacteria Biosynthetic Diversity.</title>
        <authorList>
            <person name="Kalkreuter E."/>
            <person name="Kautsar S.A."/>
            <person name="Yang D."/>
            <person name="Bader C.D."/>
            <person name="Teijaro C.N."/>
            <person name="Fluegel L."/>
            <person name="Davis C.M."/>
            <person name="Simpson J.R."/>
            <person name="Lauterbach L."/>
            <person name="Steele A.D."/>
            <person name="Gui C."/>
            <person name="Meng S."/>
            <person name="Li G."/>
            <person name="Viehrig K."/>
            <person name="Ye F."/>
            <person name="Su P."/>
            <person name="Kiefer A.F."/>
            <person name="Nichols A."/>
            <person name="Cepeda A.J."/>
            <person name="Yan W."/>
            <person name="Fan B."/>
            <person name="Jiang Y."/>
            <person name="Adhikari A."/>
            <person name="Zheng C.-J."/>
            <person name="Schuster L."/>
            <person name="Cowan T.M."/>
            <person name="Smanski M.J."/>
            <person name="Chevrette M.G."/>
            <person name="De Carvalho L.P.S."/>
            <person name="Shen B."/>
        </authorList>
    </citation>
    <scope>NUCLEOTIDE SEQUENCE [LARGE SCALE GENOMIC DNA]</scope>
    <source>
        <strain evidence="3 4">NPDC046851</strain>
    </source>
</reference>
<proteinExistence type="predicted"/>
<feature type="compositionally biased region" description="Basic and acidic residues" evidence="1">
    <location>
        <begin position="91"/>
        <end position="100"/>
    </location>
</feature>
<feature type="region of interest" description="Disordered" evidence="1">
    <location>
        <begin position="75"/>
        <end position="100"/>
    </location>
</feature>
<accession>A0ABV3BCV7</accession>
<comment type="caution">
    <text evidence="3">The sequence shown here is derived from an EMBL/GenBank/DDBJ whole genome shotgun (WGS) entry which is preliminary data.</text>
</comment>
<dbReference type="RefSeq" id="WP_359703524.1">
    <property type="nucleotide sequence ID" value="NZ_JBEYXT010000518.1"/>
</dbReference>
<evidence type="ECO:0000313" key="3">
    <source>
        <dbReference type="EMBL" id="MEU6807292.1"/>
    </source>
</evidence>
<evidence type="ECO:0000259" key="2">
    <source>
        <dbReference type="Pfam" id="PF13546"/>
    </source>
</evidence>
<name>A0ABV3BCV7_9ACTN</name>
<sequence length="100" mass="10973">MAQLRLGPADEVTAARCASWMRTSSTWAVGRRATATFLIVFDAGDDTPRMANLLEGLSVEVLGRMRAGRVMRKPVPVPWVSPPQGGRPPKHGKEFRFAKP</sequence>
<organism evidence="3 4">
    <name type="scientific">Streptomyces neyagawaensis</name>
    <dbReference type="NCBI Taxonomy" id="42238"/>
    <lineage>
        <taxon>Bacteria</taxon>
        <taxon>Bacillati</taxon>
        <taxon>Actinomycetota</taxon>
        <taxon>Actinomycetes</taxon>
        <taxon>Kitasatosporales</taxon>
        <taxon>Streptomycetaceae</taxon>
        <taxon>Streptomyces</taxon>
    </lineage>
</organism>
<gene>
    <name evidence="3" type="ORF">ABZ931_41050</name>
</gene>
<dbReference type="Pfam" id="PF13546">
    <property type="entry name" value="DDE_5"/>
    <property type="match status" value="1"/>
</dbReference>
<dbReference type="Proteomes" id="UP001551189">
    <property type="component" value="Unassembled WGS sequence"/>
</dbReference>
<dbReference type="InterPro" id="IPR038721">
    <property type="entry name" value="IS701-like_DDE_dom"/>
</dbReference>